<evidence type="ECO:0000256" key="3">
    <source>
        <dbReference type="ARBA" id="ARBA00022771"/>
    </source>
</evidence>
<dbReference type="GO" id="GO:0016787">
    <property type="term" value="F:hydrolase activity"/>
    <property type="evidence" value="ECO:0007669"/>
    <property type="project" value="UniProtKB-KW"/>
</dbReference>
<feature type="coiled-coil region" evidence="8">
    <location>
        <begin position="1160"/>
        <end position="1187"/>
    </location>
</feature>
<keyword evidence="6" id="KW-0067">ATP-binding</keyword>
<dbReference type="PANTHER" id="PTHR45865">
    <property type="entry name" value="E3 UBIQUITIN-PROTEIN LIGASE SHPRH FAMILY MEMBER"/>
    <property type="match status" value="1"/>
</dbReference>
<dbReference type="InterPro" id="IPR013083">
    <property type="entry name" value="Znf_RING/FYVE/PHD"/>
</dbReference>
<dbReference type="SUPFAM" id="SSF52540">
    <property type="entry name" value="P-loop containing nucleoside triphosphate hydrolases"/>
    <property type="match status" value="2"/>
</dbReference>
<evidence type="ECO:0000259" key="11">
    <source>
        <dbReference type="PROSITE" id="PS51194"/>
    </source>
</evidence>
<accession>A0A436ZWV5</accession>
<dbReference type="RefSeq" id="XP_067488998.1">
    <property type="nucleotide sequence ID" value="XM_067637486.1"/>
</dbReference>
<dbReference type="STRING" id="97331.A0A436ZWV5"/>
<gene>
    <name evidence="12" type="ORF">DFL_007840</name>
</gene>
<evidence type="ECO:0000313" key="12">
    <source>
        <dbReference type="EMBL" id="RVD83454.1"/>
    </source>
</evidence>
<evidence type="ECO:0000256" key="1">
    <source>
        <dbReference type="ARBA" id="ARBA00022723"/>
    </source>
</evidence>
<dbReference type="Gene3D" id="3.40.50.10810">
    <property type="entry name" value="Tandem AAA-ATPase domain"/>
    <property type="match status" value="1"/>
</dbReference>
<comment type="caution">
    <text evidence="12">The sequence shown here is derived from an EMBL/GenBank/DDBJ whole genome shotgun (WGS) entry which is preliminary data.</text>
</comment>
<dbReference type="InterPro" id="IPR052583">
    <property type="entry name" value="ATP-helicase/E3_Ub-Ligase"/>
</dbReference>
<dbReference type="GO" id="GO:0006974">
    <property type="term" value="P:DNA damage response"/>
    <property type="evidence" value="ECO:0007669"/>
    <property type="project" value="TreeGrafter"/>
</dbReference>
<dbReference type="EMBL" id="SAEB01000009">
    <property type="protein sequence ID" value="RVD83454.1"/>
    <property type="molecule type" value="Genomic_DNA"/>
</dbReference>
<feature type="compositionally biased region" description="Acidic residues" evidence="9">
    <location>
        <begin position="802"/>
        <end position="815"/>
    </location>
</feature>
<protein>
    <recommendedName>
        <fullName evidence="14">RING-type domain-containing protein</fullName>
    </recommendedName>
</protein>
<keyword evidence="8" id="KW-0175">Coiled coil</keyword>
<dbReference type="GeneID" id="93590151"/>
<feature type="region of interest" description="Disordered" evidence="9">
    <location>
        <begin position="1453"/>
        <end position="1479"/>
    </location>
</feature>
<dbReference type="SMART" id="SM00487">
    <property type="entry name" value="DEXDc"/>
    <property type="match status" value="1"/>
</dbReference>
<dbReference type="PROSITE" id="PS51194">
    <property type="entry name" value="HELICASE_CTER"/>
    <property type="match status" value="1"/>
</dbReference>
<dbReference type="CDD" id="cd18070">
    <property type="entry name" value="DEXQc_SHPRH"/>
    <property type="match status" value="1"/>
</dbReference>
<keyword evidence="2" id="KW-0547">Nucleotide-binding</keyword>
<dbReference type="Proteomes" id="UP000283090">
    <property type="component" value="Unassembled WGS sequence"/>
</dbReference>
<evidence type="ECO:0000256" key="8">
    <source>
        <dbReference type="SAM" id="Coils"/>
    </source>
</evidence>
<dbReference type="GO" id="GO:0061630">
    <property type="term" value="F:ubiquitin protein ligase activity"/>
    <property type="evidence" value="ECO:0007669"/>
    <property type="project" value="TreeGrafter"/>
</dbReference>
<dbReference type="InterPro" id="IPR017907">
    <property type="entry name" value="Znf_RING_CS"/>
</dbReference>
<evidence type="ECO:0000256" key="6">
    <source>
        <dbReference type="ARBA" id="ARBA00022840"/>
    </source>
</evidence>
<dbReference type="PROSITE" id="PS00518">
    <property type="entry name" value="ZF_RING_1"/>
    <property type="match status" value="1"/>
</dbReference>
<keyword evidence="1" id="KW-0479">Metal-binding</keyword>
<feature type="domain" description="RING-type" evidence="10">
    <location>
        <begin position="1205"/>
        <end position="1243"/>
    </location>
</feature>
<evidence type="ECO:0000256" key="2">
    <source>
        <dbReference type="ARBA" id="ARBA00022741"/>
    </source>
</evidence>
<dbReference type="Gene3D" id="3.30.40.10">
    <property type="entry name" value="Zinc/RING finger domain, C3HC4 (zinc finger)"/>
    <property type="match status" value="1"/>
</dbReference>
<dbReference type="PROSITE" id="PS50089">
    <property type="entry name" value="ZF_RING_2"/>
    <property type="match status" value="1"/>
</dbReference>
<dbReference type="CDD" id="cd18793">
    <property type="entry name" value="SF2_C_SNF"/>
    <property type="match status" value="1"/>
</dbReference>
<feature type="coiled-coil region" evidence="8">
    <location>
        <begin position="1012"/>
        <end position="1046"/>
    </location>
</feature>
<dbReference type="InterPro" id="IPR027417">
    <property type="entry name" value="P-loop_NTPase"/>
</dbReference>
<dbReference type="OrthoDB" id="5330228at2759"/>
<feature type="compositionally biased region" description="Basic and acidic residues" evidence="9">
    <location>
        <begin position="760"/>
        <end position="779"/>
    </location>
</feature>
<dbReference type="Pfam" id="PF00271">
    <property type="entry name" value="Helicase_C"/>
    <property type="match status" value="1"/>
</dbReference>
<dbReference type="GO" id="GO:0005524">
    <property type="term" value="F:ATP binding"/>
    <property type="evidence" value="ECO:0007669"/>
    <property type="project" value="InterPro"/>
</dbReference>
<proteinExistence type="predicted"/>
<dbReference type="Gene3D" id="3.40.50.300">
    <property type="entry name" value="P-loop containing nucleotide triphosphate hydrolases"/>
    <property type="match status" value="1"/>
</dbReference>
<dbReference type="InterPro" id="IPR038718">
    <property type="entry name" value="SNF2-like_sf"/>
</dbReference>
<dbReference type="InterPro" id="IPR049730">
    <property type="entry name" value="SNF2/RAD54-like_C"/>
</dbReference>
<dbReference type="PANTHER" id="PTHR45865:SF1">
    <property type="entry name" value="E3 UBIQUITIN-PROTEIN LIGASE SHPRH"/>
    <property type="match status" value="1"/>
</dbReference>
<dbReference type="InterPro" id="IPR001650">
    <property type="entry name" value="Helicase_C-like"/>
</dbReference>
<evidence type="ECO:0008006" key="14">
    <source>
        <dbReference type="Google" id="ProtNLM"/>
    </source>
</evidence>
<evidence type="ECO:0000256" key="4">
    <source>
        <dbReference type="ARBA" id="ARBA00022801"/>
    </source>
</evidence>
<keyword evidence="13" id="KW-1185">Reference proteome</keyword>
<evidence type="ECO:0000256" key="7">
    <source>
        <dbReference type="PROSITE-ProRule" id="PRU00175"/>
    </source>
</evidence>
<evidence type="ECO:0000313" key="13">
    <source>
        <dbReference type="Proteomes" id="UP000283090"/>
    </source>
</evidence>
<keyword evidence="3 7" id="KW-0863">Zinc-finger</keyword>
<evidence type="ECO:0000256" key="9">
    <source>
        <dbReference type="SAM" id="MobiDB-lite"/>
    </source>
</evidence>
<dbReference type="GO" id="GO:0005634">
    <property type="term" value="C:nucleus"/>
    <property type="evidence" value="ECO:0007669"/>
    <property type="project" value="TreeGrafter"/>
</dbReference>
<organism evidence="12 13">
    <name type="scientific">Arthrobotrys flagrans</name>
    <name type="common">Nematode-trapping fungus</name>
    <name type="synonym">Trichothecium flagrans</name>
    <dbReference type="NCBI Taxonomy" id="97331"/>
    <lineage>
        <taxon>Eukaryota</taxon>
        <taxon>Fungi</taxon>
        <taxon>Dikarya</taxon>
        <taxon>Ascomycota</taxon>
        <taxon>Pezizomycotina</taxon>
        <taxon>Orbiliomycetes</taxon>
        <taxon>Orbiliales</taxon>
        <taxon>Orbiliaceae</taxon>
        <taxon>Arthrobotrys</taxon>
    </lineage>
</organism>
<dbReference type="Pfam" id="PF26021">
    <property type="entry name" value="Ferritin_C144_05"/>
    <property type="match status" value="1"/>
</dbReference>
<evidence type="ECO:0000256" key="5">
    <source>
        <dbReference type="ARBA" id="ARBA00022833"/>
    </source>
</evidence>
<evidence type="ECO:0000259" key="10">
    <source>
        <dbReference type="PROSITE" id="PS50089"/>
    </source>
</evidence>
<dbReference type="InterPro" id="IPR001841">
    <property type="entry name" value="Znf_RING"/>
</dbReference>
<dbReference type="Pfam" id="PF00176">
    <property type="entry name" value="SNF2-rel_dom"/>
    <property type="match status" value="1"/>
</dbReference>
<dbReference type="InterPro" id="IPR000330">
    <property type="entry name" value="SNF2_N"/>
</dbReference>
<dbReference type="SMART" id="SM00184">
    <property type="entry name" value="RING"/>
    <property type="match status" value="1"/>
</dbReference>
<feature type="region of interest" description="Disordered" evidence="9">
    <location>
        <begin position="1587"/>
        <end position="1606"/>
    </location>
</feature>
<keyword evidence="4" id="KW-0378">Hydrolase</keyword>
<dbReference type="InterPro" id="IPR059033">
    <property type="entry name" value="C144_05_dom"/>
</dbReference>
<sequence length="1606" mass="181888">MSRPIGTTEFLPKDVFTSSSVTTGQSSATRKAPAKKRKAKAALIDLTVEPNAETVLTTSYLTLWRHRVQLALPKTDAPGVALHLASTLSATGTGKFPVIITVSPIYRPYYPVTDYTFCVQGTEGDHLLTATVPVEQGIRDLDEVLTKLQRGSRVQKSLTFSWSLVLGAIPIADLSHVTFEIGVERWDSCIIDWKAEKWLSSFLALVACDSATPYSLTDIQAAVNTPSTTKGDIKARDFYHSVYVPPATTVVPEAIQVSELTTTMFPFQMRTVNWMMEREGVTAESGCIEPLPATSSLQSLCFEETTDFDGSPMWISVPLGITTTDREGLDRLIAECGIKGGILAEEMGLGKTVELISLLALHKRQIQADGGVVWDAFSQAKIRASASTLIICPPSIMQQWINELELHAPGLRVLKYDGTRDLTQLVYQKKNGVKGHISNGRYKELIIELQSIPNSDLIEYLLEYDIVLSSYNVLATELYYAERPPDRSLRQAKRFERRSCPLVEIQWWRVCLDEAQMIESGISNAAQVARLIPRVNAWAVTGTPVQKSVEDLYGLLVFLRQGPWCGNKATWEKLCFRKEWFGGVFHQLALRHTKDIVHEEIRLPRQHRTAISLGFSQVEEENYQELFEQACEQIEVDLDGSPIRGDWNPESEETKAQMRTWLGRLRQTCVHPQIGAFNRRALGAGSGGLRTVDEVLEAMMTQNTNGIKQDQRMMFVQIAARAQLIAEGWGDPQKAVDLLIEYLNTLEIAVGECRAEVEAEALRRESEKEARKEREREAEESMDLPDTAEDEYADQQNRNKEDWEESDDEDDESFEDGSGSARDLNKLKNRLRDIIEVQHTFHFYLGQAHYNLKANIPEEDEERRDERLRYEKLEDKHYDVAKELRKELMSDSENRVDKLIAAIAKRTDNQDFVDIPEINIKEQKGGIESTTVMDDILALAEKLNSQADVLDEWREKLIQLLQLPLTDQDDTKDLEGDEFQESTEQQDEGFLYVAFLRAVIADRRQALTGITVSYYSADIDSAEERLETKEEKHQELFHSLKDQRDEVKPLNIEIEVGADALPFSIRGLLAKLRRLTNPFHDSSTAGTARARAEAGLVDQTLKTITPLFTNQEEALKGLEKEIDFLNKVFNARLEFYRQLQVVSDTVIHFDKTKALKANHVRDLTALHDKYEKEAKDLSNRVAKAKSKGRFLQHLAESQGENQRQCIICQDQVQLGVLTICGHQFCKECMDAWYKNHPSCPMCKRPLKKVDLHPVTYMMQDIVVEKENRALPAETNQPQPLHKPGEKDIEIYAGIESDTFKQIKKISLRESFSSKIDMIIRHLLWIRRTNGGKSVLFSQWKEVLDVLSRAMEANGIGYSSLESKFGLNRFKTDDKIEVFLLHAKSQSAGLTLVTASNVFLVEPLVNIGLEVQAIARVHRIGQKRETNVFLYVIGNTVEEGVWRVSTKRRLEMLEEKGSPTKKRKLQNQEQHDRKGKRRAKDVDIEMAREEEELEVQLEFTNSLQLQEGTVSSMIERGQNGGEIVDSDHLWGCLFGVRRKDRRVEIEGVRREQVVAAREMGRGNVVDDSSMVSGGGNWGVTLNVQGRDRAMDGGEGVDRVGEKRTRIE</sequence>
<name>A0A436ZWV5_ARTFL</name>
<dbReference type="SUPFAM" id="SSF57850">
    <property type="entry name" value="RING/U-box"/>
    <property type="match status" value="1"/>
</dbReference>
<dbReference type="InterPro" id="IPR014001">
    <property type="entry name" value="Helicase_ATP-bd"/>
</dbReference>
<dbReference type="GO" id="GO:0000209">
    <property type="term" value="P:protein polyubiquitination"/>
    <property type="evidence" value="ECO:0007669"/>
    <property type="project" value="TreeGrafter"/>
</dbReference>
<reference evidence="12 13" key="1">
    <citation type="submission" date="2019-01" db="EMBL/GenBank/DDBJ databases">
        <title>Intercellular communication is required for trap formation in the nematode-trapping fungus Duddingtonia flagrans.</title>
        <authorList>
            <person name="Youssar L."/>
            <person name="Wernet V."/>
            <person name="Hensel N."/>
            <person name="Hildebrandt H.-G."/>
            <person name="Fischer R."/>
        </authorList>
    </citation>
    <scope>NUCLEOTIDE SEQUENCE [LARGE SCALE GENOMIC DNA]</scope>
    <source>
        <strain evidence="12 13">CBS H-5679</strain>
    </source>
</reference>
<dbReference type="VEuPathDB" id="FungiDB:DFL_007840"/>
<feature type="region of interest" description="Disordered" evidence="9">
    <location>
        <begin position="760"/>
        <end position="822"/>
    </location>
</feature>
<feature type="domain" description="Helicase C-terminal" evidence="11">
    <location>
        <begin position="1317"/>
        <end position="1468"/>
    </location>
</feature>
<dbReference type="GO" id="GO:0008270">
    <property type="term" value="F:zinc ion binding"/>
    <property type="evidence" value="ECO:0007669"/>
    <property type="project" value="UniProtKB-KW"/>
</dbReference>
<dbReference type="Pfam" id="PF13920">
    <property type="entry name" value="zf-C3HC4_3"/>
    <property type="match status" value="1"/>
</dbReference>
<keyword evidence="5" id="KW-0862">Zinc</keyword>
<feature type="compositionally biased region" description="Acidic residues" evidence="9">
    <location>
        <begin position="780"/>
        <end position="793"/>
    </location>
</feature>